<keyword evidence="7" id="KW-0720">Serine protease</keyword>
<comment type="caution">
    <text evidence="9">The sequence shown here is derived from an EMBL/GenBank/DDBJ whole genome shotgun (WGS) entry which is preliminary data.</text>
</comment>
<dbReference type="FunFam" id="2.40.10.10:FF:000068">
    <property type="entry name" value="transmembrane protease serine 2"/>
    <property type="match status" value="1"/>
</dbReference>
<dbReference type="PROSITE" id="PS51257">
    <property type="entry name" value="PROKAR_LIPOPROTEIN"/>
    <property type="match status" value="1"/>
</dbReference>
<dbReference type="AlphaFoldDB" id="A0A4C1W865"/>
<keyword evidence="7" id="KW-0645">Protease</keyword>
<dbReference type="Proteomes" id="UP000299102">
    <property type="component" value="Unassembled WGS sequence"/>
</dbReference>
<dbReference type="InterPro" id="IPR051333">
    <property type="entry name" value="CLIP_Serine_Protease"/>
</dbReference>
<keyword evidence="3" id="KW-1015">Disulfide bond</keyword>
<dbReference type="GO" id="GO:0090729">
    <property type="term" value="F:toxin activity"/>
    <property type="evidence" value="ECO:0007669"/>
    <property type="project" value="UniProtKB-KW"/>
</dbReference>
<dbReference type="InterPro" id="IPR001254">
    <property type="entry name" value="Trypsin_dom"/>
</dbReference>
<dbReference type="InterPro" id="IPR018114">
    <property type="entry name" value="TRYPSIN_HIS"/>
</dbReference>
<evidence type="ECO:0000259" key="8">
    <source>
        <dbReference type="PROSITE" id="PS50240"/>
    </source>
</evidence>
<dbReference type="SUPFAM" id="SSF50494">
    <property type="entry name" value="Trypsin-like serine proteases"/>
    <property type="match status" value="1"/>
</dbReference>
<keyword evidence="2" id="KW-0800">Toxin</keyword>
<dbReference type="PROSITE" id="PS00134">
    <property type="entry name" value="TRYPSIN_HIS"/>
    <property type="match status" value="1"/>
</dbReference>
<dbReference type="InterPro" id="IPR001314">
    <property type="entry name" value="Peptidase_S1A"/>
</dbReference>
<evidence type="ECO:0000256" key="2">
    <source>
        <dbReference type="ARBA" id="ARBA00022656"/>
    </source>
</evidence>
<dbReference type="GO" id="GO:0006508">
    <property type="term" value="P:proteolysis"/>
    <property type="evidence" value="ECO:0007669"/>
    <property type="project" value="UniProtKB-KW"/>
</dbReference>
<dbReference type="EMBL" id="BGZK01000481">
    <property type="protein sequence ID" value="GBP46317.1"/>
    <property type="molecule type" value="Genomic_DNA"/>
</dbReference>
<evidence type="ECO:0000256" key="4">
    <source>
        <dbReference type="ARBA" id="ARBA00023240"/>
    </source>
</evidence>
<proteinExistence type="predicted"/>
<sequence>MLKENRIVASLRAMLRLVFGVIILVVGGCVSLEADLSGWHSRIGIKLAEDIKKAEGELVLNRLLMQKPIVGGTIAFVNAHPHLAGIVIDLVGVNGNSGCGGSLITSNRVLTAAHCWYDGRSLAWRFTVVLGSAYLFFGGERIPTSQVVLHPAYSAKTLANDIAMIYLPRHVSFTSEIQPVALAGSAFIGHDFVGHWVVAAGYGRYSDATNPTMMTTVRDVNLKVISLTNCRGIYGNIVLDSNICTSGSGGVGICRGDSGGPLTINIGNRPVLLGVSSFVAQNGCELGFPSAFARVPYYMNWIMKHV</sequence>
<dbReference type="SMART" id="SM00020">
    <property type="entry name" value="Tryp_SPc"/>
    <property type="match status" value="1"/>
</dbReference>
<dbReference type="CDD" id="cd00190">
    <property type="entry name" value="Tryp_SPc"/>
    <property type="match status" value="1"/>
</dbReference>
<evidence type="ECO:0000256" key="3">
    <source>
        <dbReference type="ARBA" id="ARBA00023157"/>
    </source>
</evidence>
<protein>
    <submittedName>
        <fullName evidence="9">Chymotrypsin BI</fullName>
    </submittedName>
</protein>
<dbReference type="PROSITE" id="PS00135">
    <property type="entry name" value="TRYPSIN_SER"/>
    <property type="match status" value="1"/>
</dbReference>
<keyword evidence="7" id="KW-0378">Hydrolase</keyword>
<keyword evidence="10" id="KW-1185">Reference proteome</keyword>
<name>A0A4C1W865_EUMVA</name>
<gene>
    <name evidence="9" type="ORF">EVAR_39694_1</name>
</gene>
<accession>A0A4C1W865</accession>
<dbReference type="PANTHER" id="PTHR24260:SF134">
    <property type="entry name" value="AT07769P-RELATED"/>
    <property type="match status" value="1"/>
</dbReference>
<dbReference type="Pfam" id="PF00089">
    <property type="entry name" value="Trypsin"/>
    <property type="match status" value="1"/>
</dbReference>
<comment type="function">
    <text evidence="5">Fibrinolytic activity; shows preferential cleavage of Arg-Gly bonds in all three fibrinogen chains. Contact with the caterpillars causes severe bleeding, due the anticoagulant effect of the protein.</text>
</comment>
<dbReference type="InterPro" id="IPR009003">
    <property type="entry name" value="Peptidase_S1_PA"/>
</dbReference>
<dbReference type="InterPro" id="IPR043504">
    <property type="entry name" value="Peptidase_S1_PA_chymotrypsin"/>
</dbReference>
<keyword evidence="4" id="KW-1199">Hemostasis impairing toxin</keyword>
<dbReference type="InterPro" id="IPR033116">
    <property type="entry name" value="TRYPSIN_SER"/>
</dbReference>
<dbReference type="PRINTS" id="PR00722">
    <property type="entry name" value="CHYMOTRYPSIN"/>
</dbReference>
<keyword evidence="6" id="KW-1205">Fibrinolytic toxin</keyword>
<dbReference type="OrthoDB" id="5565075at2759"/>
<dbReference type="PROSITE" id="PS50240">
    <property type="entry name" value="TRYPSIN_DOM"/>
    <property type="match status" value="1"/>
</dbReference>
<evidence type="ECO:0000313" key="9">
    <source>
        <dbReference type="EMBL" id="GBP46317.1"/>
    </source>
</evidence>
<evidence type="ECO:0000256" key="6">
    <source>
        <dbReference type="ARBA" id="ARBA00084094"/>
    </source>
</evidence>
<comment type="subcellular location">
    <subcellularLocation>
        <location evidence="1">Secreted</location>
        <location evidence="1">Extracellular space</location>
    </subcellularLocation>
</comment>
<dbReference type="GO" id="GO:0004252">
    <property type="term" value="F:serine-type endopeptidase activity"/>
    <property type="evidence" value="ECO:0007669"/>
    <property type="project" value="InterPro"/>
</dbReference>
<dbReference type="GO" id="GO:0005576">
    <property type="term" value="C:extracellular region"/>
    <property type="evidence" value="ECO:0007669"/>
    <property type="project" value="UniProtKB-SubCell"/>
</dbReference>
<reference evidence="9 10" key="1">
    <citation type="journal article" date="2019" name="Commun. Biol.">
        <title>The bagworm genome reveals a unique fibroin gene that provides high tensile strength.</title>
        <authorList>
            <person name="Kono N."/>
            <person name="Nakamura H."/>
            <person name="Ohtoshi R."/>
            <person name="Tomita M."/>
            <person name="Numata K."/>
            <person name="Arakawa K."/>
        </authorList>
    </citation>
    <scope>NUCLEOTIDE SEQUENCE [LARGE SCALE GENOMIC DNA]</scope>
</reference>
<evidence type="ECO:0000256" key="7">
    <source>
        <dbReference type="RuleBase" id="RU363034"/>
    </source>
</evidence>
<evidence type="ECO:0000313" key="10">
    <source>
        <dbReference type="Proteomes" id="UP000299102"/>
    </source>
</evidence>
<dbReference type="STRING" id="151549.A0A4C1W865"/>
<dbReference type="Gene3D" id="2.40.10.10">
    <property type="entry name" value="Trypsin-like serine proteases"/>
    <property type="match status" value="1"/>
</dbReference>
<evidence type="ECO:0000256" key="5">
    <source>
        <dbReference type="ARBA" id="ARBA00055534"/>
    </source>
</evidence>
<dbReference type="PANTHER" id="PTHR24260">
    <property type="match status" value="1"/>
</dbReference>
<evidence type="ECO:0000256" key="1">
    <source>
        <dbReference type="ARBA" id="ARBA00004239"/>
    </source>
</evidence>
<feature type="domain" description="Peptidase S1" evidence="8">
    <location>
        <begin position="69"/>
        <end position="306"/>
    </location>
</feature>
<organism evidence="9 10">
    <name type="scientific">Eumeta variegata</name>
    <name type="common">Bagworm moth</name>
    <name type="synonym">Eumeta japonica</name>
    <dbReference type="NCBI Taxonomy" id="151549"/>
    <lineage>
        <taxon>Eukaryota</taxon>
        <taxon>Metazoa</taxon>
        <taxon>Ecdysozoa</taxon>
        <taxon>Arthropoda</taxon>
        <taxon>Hexapoda</taxon>
        <taxon>Insecta</taxon>
        <taxon>Pterygota</taxon>
        <taxon>Neoptera</taxon>
        <taxon>Endopterygota</taxon>
        <taxon>Lepidoptera</taxon>
        <taxon>Glossata</taxon>
        <taxon>Ditrysia</taxon>
        <taxon>Tineoidea</taxon>
        <taxon>Psychidae</taxon>
        <taxon>Oiketicinae</taxon>
        <taxon>Eumeta</taxon>
    </lineage>
</organism>